<name>A0ABZ3C809_9ACTN</name>
<evidence type="ECO:0000313" key="2">
    <source>
        <dbReference type="Proteomes" id="UP001434337"/>
    </source>
</evidence>
<protein>
    <submittedName>
        <fullName evidence="1">Uncharacterized protein</fullName>
    </submittedName>
</protein>
<dbReference type="EMBL" id="CP115965">
    <property type="protein sequence ID" value="WZW98366.1"/>
    <property type="molecule type" value="Genomic_DNA"/>
</dbReference>
<reference evidence="1 2" key="1">
    <citation type="journal article" date="2023" name="Environ Microbiome">
        <title>A coral-associated actinobacterium mitigates coral bleaching under heat stress.</title>
        <authorList>
            <person name="Li J."/>
            <person name="Zou Y."/>
            <person name="Li Q."/>
            <person name="Zhang J."/>
            <person name="Bourne D.G."/>
            <person name="Lyu Y."/>
            <person name="Liu C."/>
            <person name="Zhang S."/>
        </authorList>
    </citation>
    <scope>NUCLEOTIDE SEQUENCE [LARGE SCALE GENOMIC DNA]</scope>
    <source>
        <strain evidence="1 2">SCSIO 13291</strain>
    </source>
</reference>
<keyword evidence="2" id="KW-1185">Reference proteome</keyword>
<gene>
    <name evidence="1" type="ORF">PCC79_15985</name>
</gene>
<accession>A0ABZ3C809</accession>
<dbReference type="Proteomes" id="UP001434337">
    <property type="component" value="Chromosome"/>
</dbReference>
<organism evidence="1 2">
    <name type="scientific">Propioniciclava soli</name>
    <dbReference type="NCBI Taxonomy" id="2775081"/>
    <lineage>
        <taxon>Bacteria</taxon>
        <taxon>Bacillati</taxon>
        <taxon>Actinomycetota</taxon>
        <taxon>Actinomycetes</taxon>
        <taxon>Propionibacteriales</taxon>
        <taxon>Propionibacteriaceae</taxon>
        <taxon>Propioniciclava</taxon>
    </lineage>
</organism>
<evidence type="ECO:0000313" key="1">
    <source>
        <dbReference type="EMBL" id="WZW98366.1"/>
    </source>
</evidence>
<dbReference type="RefSeq" id="WP_269778948.1">
    <property type="nucleotide sequence ID" value="NZ_CP115965.1"/>
</dbReference>
<proteinExistence type="predicted"/>
<sequence length="41" mass="4759">MADVIDLQEAWDNTPQEEKASNYSLALCHKSYKSWVACWVK</sequence>